<keyword evidence="2" id="KW-1185">Reference proteome</keyword>
<evidence type="ECO:0000313" key="2">
    <source>
        <dbReference type="Proteomes" id="UP000240325"/>
    </source>
</evidence>
<proteinExistence type="predicted"/>
<gene>
    <name evidence="1" type="ORF">BMW23_0148</name>
</gene>
<dbReference type="EMBL" id="MF782455">
    <property type="protein sequence ID" value="ATZ80207.1"/>
    <property type="molecule type" value="Genomic_DNA"/>
</dbReference>
<organism evidence="1">
    <name type="scientific">Bodo saltans virus</name>
    <dbReference type="NCBI Taxonomy" id="2024608"/>
    <lineage>
        <taxon>Viruses</taxon>
        <taxon>Varidnaviria</taxon>
        <taxon>Bamfordvirae</taxon>
        <taxon>Nucleocytoviricota</taxon>
        <taxon>Megaviricetes</taxon>
        <taxon>Imitervirales</taxon>
        <taxon>Mimiviridae</taxon>
        <taxon>Klosneuvirinae</taxon>
        <taxon>Theiavirus</taxon>
        <taxon>Theiavirus salishense</taxon>
    </lineage>
</organism>
<dbReference type="Proteomes" id="UP000240325">
    <property type="component" value="Segment"/>
</dbReference>
<accession>A0A2H4UTM8</accession>
<protein>
    <submittedName>
        <fullName evidence="1">Uncharacterized protein</fullName>
    </submittedName>
</protein>
<sequence>MNTQTNLRKNIKQDFSVFNKSIEEIQKISDKDLFYMCYTGIPLKPFPIISQSSSIPCNDAELAFVGSTIPLKKEAVYRHIFSRLGNYTKNTAFS</sequence>
<reference evidence="1" key="1">
    <citation type="journal article" date="2017" name="Elife">
        <title>The kinetoplastid-infecting Bodo saltans virus (BsV), a window into the most abundant giant viruses in the sea.</title>
        <authorList>
            <person name="Deeg C.M."/>
            <person name="Chow C.-E.T."/>
            <person name="Suttle C.A."/>
        </authorList>
    </citation>
    <scope>NUCLEOTIDE SEQUENCE</scope>
    <source>
        <strain evidence="1">NG1</strain>
    </source>
</reference>
<evidence type="ECO:0000313" key="1">
    <source>
        <dbReference type="EMBL" id="ATZ80207.1"/>
    </source>
</evidence>
<name>A0A2H4UTM8_9VIRU</name>